<dbReference type="InterPro" id="IPR008554">
    <property type="entry name" value="Glutaredoxin-like"/>
</dbReference>
<evidence type="ECO:0000313" key="2">
    <source>
        <dbReference type="Proteomes" id="UP000252182"/>
    </source>
</evidence>
<organism evidence="1 2">
    <name type="scientific">Ephemeroptericola cinctiostellae</name>
    <dbReference type="NCBI Taxonomy" id="2268024"/>
    <lineage>
        <taxon>Bacteria</taxon>
        <taxon>Pseudomonadati</taxon>
        <taxon>Pseudomonadota</taxon>
        <taxon>Betaproteobacteria</taxon>
        <taxon>Burkholderiales</taxon>
        <taxon>Burkholderiaceae</taxon>
        <taxon>Ephemeroptericola</taxon>
    </lineage>
</organism>
<dbReference type="RefSeq" id="WP_114562499.1">
    <property type="nucleotide sequence ID" value="NZ_CP031124.1"/>
</dbReference>
<keyword evidence="2" id="KW-1185">Reference proteome</keyword>
<protein>
    <submittedName>
        <fullName evidence="1">Uncharacterized protein</fullName>
    </submittedName>
</protein>
<dbReference type="AlphaFoldDB" id="A0A345DA99"/>
<dbReference type="Pfam" id="PF05768">
    <property type="entry name" value="Glrx-like"/>
    <property type="match status" value="1"/>
</dbReference>
<dbReference type="Proteomes" id="UP000252182">
    <property type="component" value="Chromosome"/>
</dbReference>
<dbReference type="EMBL" id="CP031124">
    <property type="protein sequence ID" value="AXF85287.1"/>
    <property type="molecule type" value="Genomic_DNA"/>
</dbReference>
<gene>
    <name evidence="1" type="ORF">DTO96_101017</name>
</gene>
<proteinExistence type="predicted"/>
<name>A0A345DA99_9BURK</name>
<reference evidence="2" key="1">
    <citation type="submission" date="2018-07" db="EMBL/GenBank/DDBJ databases">
        <authorList>
            <person name="Kim H."/>
        </authorList>
    </citation>
    <scope>NUCLEOTIDE SEQUENCE [LARGE SCALE GENOMIC DNA]</scope>
    <source>
        <strain evidence="2">F02</strain>
    </source>
</reference>
<dbReference type="Gene3D" id="3.40.30.10">
    <property type="entry name" value="Glutaredoxin"/>
    <property type="match status" value="1"/>
</dbReference>
<dbReference type="SUPFAM" id="SSF52833">
    <property type="entry name" value="Thioredoxin-like"/>
    <property type="match status" value="1"/>
</dbReference>
<sequence>MKTQYQLYSRENCHLCHDMHEDLRLWQTRLDFQFEIIDIDEHPELKEKYDSMVPALTTIQGRLLCFGRLDPLVLQEP</sequence>
<accession>A0A345DA99</accession>
<dbReference type="KEGG" id="hyf:DTO96_101017"/>
<dbReference type="OrthoDB" id="8779161at2"/>
<evidence type="ECO:0000313" key="1">
    <source>
        <dbReference type="EMBL" id="AXF85287.1"/>
    </source>
</evidence>
<dbReference type="InterPro" id="IPR036249">
    <property type="entry name" value="Thioredoxin-like_sf"/>
</dbReference>